<dbReference type="InterPro" id="IPR006442">
    <property type="entry name" value="Antitoxin_Phd/YefM"/>
</dbReference>
<dbReference type="AlphaFoldDB" id="A0A239P0M0"/>
<dbReference type="InterPro" id="IPR051416">
    <property type="entry name" value="phD-YefM_TA_antitoxins"/>
</dbReference>
<dbReference type="RefSeq" id="WP_089212809.1">
    <property type="nucleotide sequence ID" value="NZ_FZOD01000075.1"/>
</dbReference>
<proteinExistence type="inferred from homology"/>
<evidence type="ECO:0000256" key="3">
    <source>
        <dbReference type="SAM" id="MobiDB-lite"/>
    </source>
</evidence>
<dbReference type="SUPFAM" id="SSF143120">
    <property type="entry name" value="YefM-like"/>
    <property type="match status" value="1"/>
</dbReference>
<evidence type="ECO:0000256" key="2">
    <source>
        <dbReference type="RuleBase" id="RU362080"/>
    </source>
</evidence>
<comment type="similarity">
    <text evidence="1 2">Belongs to the phD/YefM antitoxin family.</text>
</comment>
<dbReference type="GO" id="GO:0097351">
    <property type="term" value="F:toxin sequestering activity"/>
    <property type="evidence" value="ECO:0007669"/>
    <property type="project" value="TreeGrafter"/>
</dbReference>
<comment type="function">
    <text evidence="2">Antitoxin component of a type II toxin-antitoxin (TA) system.</text>
</comment>
<dbReference type="NCBIfam" id="TIGR01552">
    <property type="entry name" value="phd_fam"/>
    <property type="match status" value="1"/>
</dbReference>
<dbReference type="OrthoDB" id="557859at2"/>
<evidence type="ECO:0000256" key="1">
    <source>
        <dbReference type="ARBA" id="ARBA00009981"/>
    </source>
</evidence>
<dbReference type="PANTHER" id="PTHR35377">
    <property type="entry name" value="ANTITOXIN VAPB49-RELATED-RELATED"/>
    <property type="match status" value="1"/>
</dbReference>
<evidence type="ECO:0000313" key="5">
    <source>
        <dbReference type="Proteomes" id="UP000198282"/>
    </source>
</evidence>
<gene>
    <name evidence="4" type="ORF">SAMN05216276_10758</name>
</gene>
<dbReference type="PANTHER" id="PTHR35377:SF5">
    <property type="entry name" value="ANTITOXIN VAPB46"/>
    <property type="match status" value="1"/>
</dbReference>
<reference evidence="4 5" key="1">
    <citation type="submission" date="2017-06" db="EMBL/GenBank/DDBJ databases">
        <authorList>
            <person name="Kim H.J."/>
            <person name="Triplett B.A."/>
        </authorList>
    </citation>
    <scope>NUCLEOTIDE SEQUENCE [LARGE SCALE GENOMIC DNA]</scope>
    <source>
        <strain evidence="4 5">CGMCC 4.2132</strain>
    </source>
</reference>
<dbReference type="Gene3D" id="3.40.1620.10">
    <property type="entry name" value="YefM-like domain"/>
    <property type="match status" value="1"/>
</dbReference>
<accession>A0A239P0M0</accession>
<dbReference type="Pfam" id="PF02604">
    <property type="entry name" value="PhdYeFM_antitox"/>
    <property type="match status" value="1"/>
</dbReference>
<dbReference type="Proteomes" id="UP000198282">
    <property type="component" value="Unassembled WGS sequence"/>
</dbReference>
<keyword evidence="5" id="KW-1185">Reference proteome</keyword>
<dbReference type="EMBL" id="FZOD01000075">
    <property type="protein sequence ID" value="SNT59909.1"/>
    <property type="molecule type" value="Genomic_DNA"/>
</dbReference>
<dbReference type="InterPro" id="IPR036165">
    <property type="entry name" value="YefM-like_sf"/>
</dbReference>
<evidence type="ECO:0000313" key="4">
    <source>
        <dbReference type="EMBL" id="SNT59909.1"/>
    </source>
</evidence>
<organism evidence="4 5">
    <name type="scientific">Streptosporangium subroseum</name>
    <dbReference type="NCBI Taxonomy" id="106412"/>
    <lineage>
        <taxon>Bacteria</taxon>
        <taxon>Bacillati</taxon>
        <taxon>Actinomycetota</taxon>
        <taxon>Actinomycetes</taxon>
        <taxon>Streptosporangiales</taxon>
        <taxon>Streptosporangiaceae</taxon>
        <taxon>Streptosporangium</taxon>
    </lineage>
</organism>
<feature type="region of interest" description="Disordered" evidence="3">
    <location>
        <begin position="57"/>
        <end position="81"/>
    </location>
</feature>
<sequence>MSEPLSNDHTVGVRDLSHGTGQVLSRVKAGETLIITERGEPIAVVIPLRQPRTAMPAVGYATSGDPTWASHADENLGGFGE</sequence>
<protein>
    <recommendedName>
        <fullName evidence="2">Antitoxin</fullName>
    </recommendedName>
</protein>
<name>A0A239P0M0_9ACTN</name>